<organism evidence="6 7">
    <name type="scientific">Globisporangium ultimum (strain ATCC 200006 / CBS 805.95 / DAOM BR144)</name>
    <name type="common">Pythium ultimum</name>
    <dbReference type="NCBI Taxonomy" id="431595"/>
    <lineage>
        <taxon>Eukaryota</taxon>
        <taxon>Sar</taxon>
        <taxon>Stramenopiles</taxon>
        <taxon>Oomycota</taxon>
        <taxon>Peronosporomycetes</taxon>
        <taxon>Pythiales</taxon>
        <taxon>Pythiaceae</taxon>
        <taxon>Globisporangium</taxon>
    </lineage>
</organism>
<dbReference type="eggNOG" id="KOG3040">
    <property type="taxonomic scope" value="Eukaryota"/>
</dbReference>
<dbReference type="GO" id="GO:0016791">
    <property type="term" value="F:phosphatase activity"/>
    <property type="evidence" value="ECO:0007669"/>
    <property type="project" value="InterPro"/>
</dbReference>
<reference evidence="6" key="3">
    <citation type="submission" date="2015-02" db="UniProtKB">
        <authorList>
            <consortium name="EnsemblProtists"/>
        </authorList>
    </citation>
    <scope>IDENTIFICATION</scope>
    <source>
        <strain evidence="6">DAOM BR144</strain>
    </source>
</reference>
<dbReference type="STRING" id="431595.K3WU56"/>
<dbReference type="OMA" id="EEHIFMP"/>
<name>K3WU56_GLOUD</name>
<dbReference type="EMBL" id="GL376613">
    <property type="status" value="NOT_ANNOTATED_CDS"/>
    <property type="molecule type" value="Genomic_DNA"/>
</dbReference>
<evidence type="ECO:0000256" key="4">
    <source>
        <dbReference type="ARBA" id="ARBA00022842"/>
    </source>
</evidence>
<dbReference type="InterPro" id="IPR006355">
    <property type="entry name" value="LHPP/HDHD2"/>
</dbReference>
<dbReference type="AlphaFoldDB" id="K3WU56"/>
<dbReference type="GO" id="GO:0046872">
    <property type="term" value="F:metal ion binding"/>
    <property type="evidence" value="ECO:0007669"/>
    <property type="project" value="UniProtKB-KW"/>
</dbReference>
<protein>
    <recommendedName>
        <fullName evidence="5">Haloacid dehalogenase-like hydrolase domain-containing protein 2</fullName>
    </recommendedName>
</protein>
<dbReference type="InParanoid" id="K3WU56"/>
<comment type="similarity">
    <text evidence="2">Belongs to the HAD-like hydrolase superfamily.</text>
</comment>
<dbReference type="NCBIfam" id="TIGR01458">
    <property type="entry name" value="HAD-SF-IIA-hyp3"/>
    <property type="match status" value="1"/>
</dbReference>
<dbReference type="HOGENOM" id="CLU_043473_4_0_1"/>
<dbReference type="EnsemblProtists" id="PYU1_T008503">
    <property type="protein sequence ID" value="PYU1_T008503"/>
    <property type="gene ID" value="PYU1_G008487"/>
</dbReference>
<dbReference type="VEuPathDB" id="FungiDB:PYU1_G008487"/>
<keyword evidence="7" id="KW-1185">Reference proteome</keyword>
<reference evidence="7" key="1">
    <citation type="journal article" date="2010" name="Genome Biol.">
        <title>Genome sequence of the necrotrophic plant pathogen Pythium ultimum reveals original pathogenicity mechanisms and effector repertoire.</title>
        <authorList>
            <person name="Levesque C.A."/>
            <person name="Brouwer H."/>
            <person name="Cano L."/>
            <person name="Hamilton J.P."/>
            <person name="Holt C."/>
            <person name="Huitema E."/>
            <person name="Raffaele S."/>
            <person name="Robideau G.P."/>
            <person name="Thines M."/>
            <person name="Win J."/>
            <person name="Zerillo M.M."/>
            <person name="Beakes G.W."/>
            <person name="Boore J.L."/>
            <person name="Busam D."/>
            <person name="Dumas B."/>
            <person name="Ferriera S."/>
            <person name="Fuerstenberg S.I."/>
            <person name="Gachon C.M."/>
            <person name="Gaulin E."/>
            <person name="Govers F."/>
            <person name="Grenville-Briggs L."/>
            <person name="Horner N."/>
            <person name="Hostetler J."/>
            <person name="Jiang R.H."/>
            <person name="Johnson J."/>
            <person name="Krajaejun T."/>
            <person name="Lin H."/>
            <person name="Meijer H.J."/>
            <person name="Moore B."/>
            <person name="Morris P."/>
            <person name="Phuntmart V."/>
            <person name="Puiu D."/>
            <person name="Shetty J."/>
            <person name="Stajich J.E."/>
            <person name="Tripathy S."/>
            <person name="Wawra S."/>
            <person name="van West P."/>
            <person name="Whitty B.R."/>
            <person name="Coutinho P.M."/>
            <person name="Henrissat B."/>
            <person name="Martin F."/>
            <person name="Thomas P.D."/>
            <person name="Tyler B.M."/>
            <person name="De Vries R.P."/>
            <person name="Kamoun S."/>
            <person name="Yandell M."/>
            <person name="Tisserat N."/>
            <person name="Buell C.R."/>
        </authorList>
    </citation>
    <scope>NUCLEOTIDE SEQUENCE</scope>
    <source>
        <strain evidence="7">DAOM:BR144</strain>
    </source>
</reference>
<evidence type="ECO:0000313" key="7">
    <source>
        <dbReference type="Proteomes" id="UP000019132"/>
    </source>
</evidence>
<evidence type="ECO:0000256" key="2">
    <source>
        <dbReference type="ARBA" id="ARBA00007958"/>
    </source>
</evidence>
<dbReference type="GO" id="GO:0005737">
    <property type="term" value="C:cytoplasm"/>
    <property type="evidence" value="ECO:0007669"/>
    <property type="project" value="TreeGrafter"/>
</dbReference>
<proteinExistence type="inferred from homology"/>
<accession>K3WU56</accession>
<keyword evidence="3" id="KW-0479">Metal-binding</keyword>
<dbReference type="PANTHER" id="PTHR19288">
    <property type="entry name" value="4-NITROPHENYLPHOSPHATASE-RELATED"/>
    <property type="match status" value="1"/>
</dbReference>
<evidence type="ECO:0000256" key="5">
    <source>
        <dbReference type="ARBA" id="ARBA00039666"/>
    </source>
</evidence>
<dbReference type="PANTHER" id="PTHR19288:SF46">
    <property type="entry name" value="HALOACID DEHALOGENASE-LIKE HYDROLASE DOMAIN-CONTAINING PROTEIN 2"/>
    <property type="match status" value="1"/>
</dbReference>
<dbReference type="Pfam" id="PF13242">
    <property type="entry name" value="Hydrolase_like"/>
    <property type="match status" value="1"/>
</dbReference>
<dbReference type="SUPFAM" id="SSF56784">
    <property type="entry name" value="HAD-like"/>
    <property type="match status" value="1"/>
</dbReference>
<dbReference type="Proteomes" id="UP000019132">
    <property type="component" value="Unassembled WGS sequence"/>
</dbReference>
<dbReference type="Gene3D" id="3.40.50.1000">
    <property type="entry name" value="HAD superfamily/HAD-like"/>
    <property type="match status" value="2"/>
</dbReference>
<keyword evidence="4" id="KW-0460">Magnesium</keyword>
<dbReference type="InterPro" id="IPR023214">
    <property type="entry name" value="HAD_sf"/>
</dbReference>
<dbReference type="InterPro" id="IPR036412">
    <property type="entry name" value="HAD-like_sf"/>
</dbReference>
<evidence type="ECO:0000256" key="3">
    <source>
        <dbReference type="ARBA" id="ARBA00022723"/>
    </source>
</evidence>
<evidence type="ECO:0000313" key="6">
    <source>
        <dbReference type="EnsemblProtists" id="PYU1_T008503"/>
    </source>
</evidence>
<dbReference type="Pfam" id="PF13344">
    <property type="entry name" value="Hydrolase_6"/>
    <property type="match status" value="1"/>
</dbReference>
<comment type="cofactor">
    <cofactor evidence="1">
        <name>Mg(2+)</name>
        <dbReference type="ChEBI" id="CHEBI:18420"/>
    </cofactor>
</comment>
<reference evidence="7" key="2">
    <citation type="submission" date="2010-04" db="EMBL/GenBank/DDBJ databases">
        <authorList>
            <person name="Buell R."/>
            <person name="Hamilton J."/>
            <person name="Hostetler J."/>
        </authorList>
    </citation>
    <scope>NUCLEOTIDE SEQUENCE [LARGE SCALE GENOMIC DNA]</scope>
    <source>
        <strain evidence="7">DAOM:BR144</strain>
    </source>
</reference>
<evidence type="ECO:0000256" key="1">
    <source>
        <dbReference type="ARBA" id="ARBA00001946"/>
    </source>
</evidence>
<dbReference type="InterPro" id="IPR006357">
    <property type="entry name" value="HAD-SF_hydro_IIA"/>
</dbReference>
<sequence length="247" mass="26505">MIAKIRGVLIDLSGTLHIEDTAIPGSVAALTKLLQQRDVDVRFVTNTTKKSAKDLIQELHGIGFTAINANHVLTTGGLARALLEREKLRPLLMLHPSLLREFEGVDCENPNAVVIGLAPEHFNYDMMNAAFRILINGGKLIALNKAQSFASKAGLNIGPGAFVQALEYAANVPSTIIGNVAPEHAVMIGDDMRQDVGGAMAIGMRAALVRTGRYRPGDEHSTDVVPSYVGADFADAVEWILQQNSAE</sequence>